<dbReference type="STRING" id="695850.A0A067BX91"/>
<evidence type="ECO:0000313" key="3">
    <source>
        <dbReference type="Proteomes" id="UP000030745"/>
    </source>
</evidence>
<dbReference type="GeneID" id="24137480"/>
<feature type="non-terminal residue" evidence="2">
    <location>
        <position position="95"/>
    </location>
</feature>
<sequence length="95" mass="10537">MAQWSKLAAASRVLRRSTTMKAPLLRAFSSAPHPSESFINGTNNVYVEEMYRSWTKDPSSVHKSWDVYFRQVDQGAVPGEAFIPPPTVQAGVTPV</sequence>
<evidence type="ECO:0000313" key="2">
    <source>
        <dbReference type="EMBL" id="KDO18931.1"/>
    </source>
</evidence>
<keyword evidence="3" id="KW-1185">Reference proteome</keyword>
<dbReference type="AlphaFoldDB" id="A0A067BX91"/>
<organism evidence="2 3">
    <name type="scientific">Saprolegnia parasitica (strain CBS 223.65)</name>
    <dbReference type="NCBI Taxonomy" id="695850"/>
    <lineage>
        <taxon>Eukaryota</taxon>
        <taxon>Sar</taxon>
        <taxon>Stramenopiles</taxon>
        <taxon>Oomycota</taxon>
        <taxon>Saprolegniomycetes</taxon>
        <taxon>Saprolegniales</taxon>
        <taxon>Saprolegniaceae</taxon>
        <taxon>Saprolegnia</taxon>
    </lineage>
</organism>
<proteinExistence type="predicted"/>
<evidence type="ECO:0000259" key="1">
    <source>
        <dbReference type="Pfam" id="PF16078"/>
    </source>
</evidence>
<protein>
    <recommendedName>
        <fullName evidence="1">2-oxoglutarate dehydrogenase E1 component N-terminal domain-containing protein</fullName>
    </recommendedName>
</protein>
<dbReference type="InterPro" id="IPR032106">
    <property type="entry name" value="2-oxogl_dehyd_N"/>
</dbReference>
<name>A0A067BX91_SAPPC</name>
<dbReference type="KEGG" id="spar:SPRG_15789"/>
<feature type="domain" description="2-oxoglutarate dehydrogenase E1 component N-terminal" evidence="1">
    <location>
        <begin position="36"/>
        <end position="75"/>
    </location>
</feature>
<gene>
    <name evidence="2" type="ORF">SPRG_15789</name>
</gene>
<dbReference type="Proteomes" id="UP000030745">
    <property type="component" value="Unassembled WGS sequence"/>
</dbReference>
<dbReference type="VEuPathDB" id="FungiDB:SPRG_15789"/>
<dbReference type="EMBL" id="KK583382">
    <property type="protein sequence ID" value="KDO18931.1"/>
    <property type="molecule type" value="Genomic_DNA"/>
</dbReference>
<dbReference type="Pfam" id="PF16078">
    <property type="entry name" value="2-oxogl_dehyd_N"/>
    <property type="match status" value="1"/>
</dbReference>
<reference evidence="2 3" key="1">
    <citation type="journal article" date="2013" name="PLoS Genet.">
        <title>Distinctive expansion of potential virulence genes in the genome of the oomycete fish pathogen Saprolegnia parasitica.</title>
        <authorList>
            <person name="Jiang R.H."/>
            <person name="de Bruijn I."/>
            <person name="Haas B.J."/>
            <person name="Belmonte R."/>
            <person name="Lobach L."/>
            <person name="Christie J."/>
            <person name="van den Ackerveken G."/>
            <person name="Bottin A."/>
            <person name="Bulone V."/>
            <person name="Diaz-Moreno S.M."/>
            <person name="Dumas B."/>
            <person name="Fan L."/>
            <person name="Gaulin E."/>
            <person name="Govers F."/>
            <person name="Grenville-Briggs L.J."/>
            <person name="Horner N.R."/>
            <person name="Levin J.Z."/>
            <person name="Mammella M."/>
            <person name="Meijer H.J."/>
            <person name="Morris P."/>
            <person name="Nusbaum C."/>
            <person name="Oome S."/>
            <person name="Phillips A.J."/>
            <person name="van Rooyen D."/>
            <person name="Rzeszutek E."/>
            <person name="Saraiva M."/>
            <person name="Secombes C.J."/>
            <person name="Seidl M.F."/>
            <person name="Snel B."/>
            <person name="Stassen J.H."/>
            <person name="Sykes S."/>
            <person name="Tripathy S."/>
            <person name="van den Berg H."/>
            <person name="Vega-Arreguin J.C."/>
            <person name="Wawra S."/>
            <person name="Young S.K."/>
            <person name="Zeng Q."/>
            <person name="Dieguez-Uribeondo J."/>
            <person name="Russ C."/>
            <person name="Tyler B.M."/>
            <person name="van West P."/>
        </authorList>
    </citation>
    <scope>NUCLEOTIDE SEQUENCE [LARGE SCALE GENOMIC DNA]</scope>
    <source>
        <strain evidence="2 3">CBS 223.65</strain>
    </source>
</reference>
<dbReference type="OrthoDB" id="413077at2759"/>
<accession>A0A067BX91</accession>
<dbReference type="RefSeq" id="XP_012210344.1">
    <property type="nucleotide sequence ID" value="XM_012354954.1"/>
</dbReference>